<dbReference type="InterPro" id="IPR002514">
    <property type="entry name" value="Transposase_8"/>
</dbReference>
<dbReference type="GO" id="GO:0006313">
    <property type="term" value="P:DNA transposition"/>
    <property type="evidence" value="ECO:0007669"/>
    <property type="project" value="InterPro"/>
</dbReference>
<evidence type="ECO:0000313" key="4">
    <source>
        <dbReference type="Proteomes" id="UP000251800"/>
    </source>
</evidence>
<gene>
    <name evidence="3" type="ORF">DEH80_17055</name>
</gene>
<dbReference type="SUPFAM" id="SSF46689">
    <property type="entry name" value="Homeodomain-like"/>
    <property type="match status" value="1"/>
</dbReference>
<dbReference type="PANTHER" id="PTHR33609:SF5">
    <property type="entry name" value="LOW CALCIUM RESPONSE LOCUS PROTEIN S"/>
    <property type="match status" value="1"/>
</dbReference>
<dbReference type="PANTHER" id="PTHR33609">
    <property type="entry name" value="LOW CALCIUM RESPONSE LOCUS PROTEIN S"/>
    <property type="match status" value="1"/>
</dbReference>
<evidence type="ECO:0008006" key="5">
    <source>
        <dbReference type="Google" id="ProtNLM"/>
    </source>
</evidence>
<sequence>MRPVLVLVLQHQPNTPFPYLRRVPHLLSSHRSILSSFGASEKPGAVQSQIVAILKEADAGLPVKEVCRKHGISSPTYYKWKSKYGGMEASDLRRVKELEAENARLKRMYADLALENTAMKDVIAKKL</sequence>
<comment type="similarity">
    <text evidence="1">Belongs to the transposase 8 family.</text>
</comment>
<dbReference type="GO" id="GO:0003677">
    <property type="term" value="F:DNA binding"/>
    <property type="evidence" value="ECO:0007669"/>
    <property type="project" value="InterPro"/>
</dbReference>
<dbReference type="Proteomes" id="UP000251800">
    <property type="component" value="Unassembled WGS sequence"/>
</dbReference>
<keyword evidence="4" id="KW-1185">Reference proteome</keyword>
<dbReference type="EMBL" id="QEQK01000039">
    <property type="protein sequence ID" value="PWN54513.1"/>
    <property type="molecule type" value="Genomic_DNA"/>
</dbReference>
<name>A0A383XPF9_9GAMM</name>
<evidence type="ECO:0000256" key="1">
    <source>
        <dbReference type="ARBA" id="ARBA00009964"/>
    </source>
</evidence>
<dbReference type="InterPro" id="IPR009057">
    <property type="entry name" value="Homeodomain-like_sf"/>
</dbReference>
<keyword evidence="2" id="KW-0175">Coiled coil</keyword>
<dbReference type="GO" id="GO:0004803">
    <property type="term" value="F:transposase activity"/>
    <property type="evidence" value="ECO:0007669"/>
    <property type="project" value="InterPro"/>
</dbReference>
<dbReference type="AlphaFoldDB" id="A0A383XPF9"/>
<proteinExistence type="inferred from homology"/>
<dbReference type="InterPro" id="IPR052546">
    <property type="entry name" value="Transposase_8_domain"/>
</dbReference>
<organism evidence="3 4">
    <name type="scientific">Abyssibacter profundi</name>
    <dbReference type="NCBI Taxonomy" id="2182787"/>
    <lineage>
        <taxon>Bacteria</taxon>
        <taxon>Pseudomonadati</taxon>
        <taxon>Pseudomonadota</taxon>
        <taxon>Gammaproteobacteria</taxon>
        <taxon>Chromatiales</taxon>
        <taxon>Oceanococcaceae</taxon>
        <taxon>Abyssibacter</taxon>
    </lineage>
</organism>
<comment type="caution">
    <text evidence="3">The sequence shown here is derived from an EMBL/GenBank/DDBJ whole genome shotgun (WGS) entry which is preliminary data.</text>
</comment>
<dbReference type="Pfam" id="PF01527">
    <property type="entry name" value="HTH_Tnp_1"/>
    <property type="match status" value="1"/>
</dbReference>
<evidence type="ECO:0000313" key="3">
    <source>
        <dbReference type="EMBL" id="PWN54513.1"/>
    </source>
</evidence>
<evidence type="ECO:0000256" key="2">
    <source>
        <dbReference type="SAM" id="Coils"/>
    </source>
</evidence>
<protein>
    <recommendedName>
        <fullName evidence="5">Transposase</fullName>
    </recommendedName>
</protein>
<accession>A0A383XPF9</accession>
<reference evidence="3 4" key="1">
    <citation type="submission" date="2018-05" db="EMBL/GenBank/DDBJ databases">
        <title>Abyssibacter profundi OUC007T gen. nov., sp. nov, a marine bacterium isolated from seawater of the Mariana Trench.</title>
        <authorList>
            <person name="Zhou S."/>
        </authorList>
    </citation>
    <scope>NUCLEOTIDE SEQUENCE [LARGE SCALE GENOMIC DNA]</scope>
    <source>
        <strain evidence="3 4">OUC007</strain>
    </source>
</reference>
<feature type="coiled-coil region" evidence="2">
    <location>
        <begin position="88"/>
        <end position="115"/>
    </location>
</feature>